<dbReference type="SUPFAM" id="SSF81321">
    <property type="entry name" value="Family A G protein-coupled receptor-like"/>
    <property type="match status" value="1"/>
</dbReference>
<feature type="transmembrane region" description="Helical" evidence="6">
    <location>
        <begin position="132"/>
        <end position="152"/>
    </location>
</feature>
<comment type="caution">
    <text evidence="8">The sequence shown here is derived from an EMBL/GenBank/DDBJ whole genome shotgun (WGS) entry which is preliminary data.</text>
</comment>
<dbReference type="GO" id="GO:0016020">
    <property type="term" value="C:membrane"/>
    <property type="evidence" value="ECO:0007669"/>
    <property type="project" value="UniProtKB-SubCell"/>
</dbReference>
<keyword evidence="5 6" id="KW-0472">Membrane</keyword>
<keyword evidence="3 6" id="KW-0812">Transmembrane</keyword>
<dbReference type="Proteomes" id="UP001497623">
    <property type="component" value="Unassembled WGS sequence"/>
</dbReference>
<dbReference type="PANTHER" id="PTHR46641:SF22">
    <property type="entry name" value="PROCTOLIN RECEPTOR, ISOFORM A"/>
    <property type="match status" value="1"/>
</dbReference>
<organism evidence="8 9">
    <name type="scientific">Meganyctiphanes norvegica</name>
    <name type="common">Northern krill</name>
    <name type="synonym">Thysanopoda norvegica</name>
    <dbReference type="NCBI Taxonomy" id="48144"/>
    <lineage>
        <taxon>Eukaryota</taxon>
        <taxon>Metazoa</taxon>
        <taxon>Ecdysozoa</taxon>
        <taxon>Arthropoda</taxon>
        <taxon>Crustacea</taxon>
        <taxon>Multicrustacea</taxon>
        <taxon>Malacostraca</taxon>
        <taxon>Eumalacostraca</taxon>
        <taxon>Eucarida</taxon>
        <taxon>Euphausiacea</taxon>
        <taxon>Euphausiidae</taxon>
        <taxon>Meganyctiphanes</taxon>
    </lineage>
</organism>
<feature type="transmembrane region" description="Helical" evidence="6">
    <location>
        <begin position="60"/>
        <end position="80"/>
    </location>
</feature>
<evidence type="ECO:0000256" key="2">
    <source>
        <dbReference type="ARBA" id="ARBA00010663"/>
    </source>
</evidence>
<keyword evidence="4 6" id="KW-1133">Transmembrane helix</keyword>
<feature type="transmembrane region" description="Helical" evidence="6">
    <location>
        <begin position="173"/>
        <end position="191"/>
    </location>
</feature>
<evidence type="ECO:0000256" key="3">
    <source>
        <dbReference type="ARBA" id="ARBA00022692"/>
    </source>
</evidence>
<dbReference type="InterPro" id="IPR017452">
    <property type="entry name" value="GPCR_Rhodpsn_7TM"/>
</dbReference>
<dbReference type="PROSITE" id="PS50262">
    <property type="entry name" value="G_PROTEIN_RECEP_F1_2"/>
    <property type="match status" value="1"/>
</dbReference>
<evidence type="ECO:0000256" key="6">
    <source>
        <dbReference type="SAM" id="Phobius"/>
    </source>
</evidence>
<accession>A0AAV2R1Y0</accession>
<proteinExistence type="inferred from homology"/>
<dbReference type="PANTHER" id="PTHR46641">
    <property type="entry name" value="FMRFAMIDE RECEPTOR-RELATED"/>
    <property type="match status" value="1"/>
</dbReference>
<evidence type="ECO:0000313" key="8">
    <source>
        <dbReference type="EMBL" id="CAL4108643.1"/>
    </source>
</evidence>
<dbReference type="CDD" id="cd14978">
    <property type="entry name" value="7tmA_FMRFamide_R-like"/>
    <property type="match status" value="1"/>
</dbReference>
<keyword evidence="9" id="KW-1185">Reference proteome</keyword>
<sequence length="225" mass="25346">MNLSVGSSTGTSLEVLATTTLIPGLEVDWPTSNATMDMASEDLEHYSLVLDASRFIVQRILVPIVLMVGLVGNAVTIIVLTRRQMRSTTNLYLTALAISDLMYLVFTFLLSFSHHDGIHKETVHYYHFYRYALWFVDGSSSTSIWLTVTFTIERYIAVCHPIKGKVFCTEKRAKRVILGVFLLCFALTASTPHEWTVVEMFDTATNTTTVELGYSWLGKHEAYTQ</sequence>
<comment type="similarity">
    <text evidence="2">Belongs to the G-protein coupled receptor 1 family.</text>
</comment>
<protein>
    <recommendedName>
        <fullName evidence="7">G-protein coupled receptors family 1 profile domain-containing protein</fullName>
    </recommendedName>
</protein>
<dbReference type="InterPro" id="IPR000276">
    <property type="entry name" value="GPCR_Rhodpsn"/>
</dbReference>
<evidence type="ECO:0000256" key="4">
    <source>
        <dbReference type="ARBA" id="ARBA00022989"/>
    </source>
</evidence>
<dbReference type="EMBL" id="CAXKWB010013818">
    <property type="protein sequence ID" value="CAL4108643.1"/>
    <property type="molecule type" value="Genomic_DNA"/>
</dbReference>
<dbReference type="Gene3D" id="1.20.1070.10">
    <property type="entry name" value="Rhodopsin 7-helix transmembrane proteins"/>
    <property type="match status" value="1"/>
</dbReference>
<evidence type="ECO:0000313" key="9">
    <source>
        <dbReference type="Proteomes" id="UP001497623"/>
    </source>
</evidence>
<dbReference type="InterPro" id="IPR052954">
    <property type="entry name" value="GPCR-Ligand_Int"/>
</dbReference>
<dbReference type="Pfam" id="PF00001">
    <property type="entry name" value="7tm_1"/>
    <property type="match status" value="1"/>
</dbReference>
<evidence type="ECO:0000256" key="1">
    <source>
        <dbReference type="ARBA" id="ARBA00004370"/>
    </source>
</evidence>
<name>A0AAV2R1Y0_MEGNR</name>
<dbReference type="PRINTS" id="PR00237">
    <property type="entry name" value="GPCRRHODOPSN"/>
</dbReference>
<evidence type="ECO:0000256" key="5">
    <source>
        <dbReference type="ARBA" id="ARBA00023136"/>
    </source>
</evidence>
<dbReference type="AlphaFoldDB" id="A0AAV2R1Y0"/>
<feature type="non-terminal residue" evidence="8">
    <location>
        <position position="225"/>
    </location>
</feature>
<comment type="subcellular location">
    <subcellularLocation>
        <location evidence="1">Membrane</location>
    </subcellularLocation>
</comment>
<evidence type="ECO:0000259" key="7">
    <source>
        <dbReference type="PROSITE" id="PS50262"/>
    </source>
</evidence>
<dbReference type="GO" id="GO:0004930">
    <property type="term" value="F:G protein-coupled receptor activity"/>
    <property type="evidence" value="ECO:0007669"/>
    <property type="project" value="InterPro"/>
</dbReference>
<reference evidence="8 9" key="1">
    <citation type="submission" date="2024-05" db="EMBL/GenBank/DDBJ databases">
        <authorList>
            <person name="Wallberg A."/>
        </authorList>
    </citation>
    <scope>NUCLEOTIDE SEQUENCE [LARGE SCALE GENOMIC DNA]</scope>
</reference>
<feature type="transmembrane region" description="Helical" evidence="6">
    <location>
        <begin position="92"/>
        <end position="112"/>
    </location>
</feature>
<feature type="domain" description="G-protein coupled receptors family 1 profile" evidence="7">
    <location>
        <begin position="72"/>
        <end position="188"/>
    </location>
</feature>
<gene>
    <name evidence="8" type="ORF">MNOR_LOCUS18946</name>
</gene>